<dbReference type="Proteomes" id="UP000238164">
    <property type="component" value="Chromosome 1"/>
</dbReference>
<feature type="transmembrane region" description="Helical" evidence="1">
    <location>
        <begin position="83"/>
        <end position="102"/>
    </location>
</feature>
<dbReference type="EMBL" id="LT985188">
    <property type="protein sequence ID" value="SPD88060.1"/>
    <property type="molecule type" value="Genomic_DNA"/>
</dbReference>
<feature type="domain" description="Endonuclease/exonuclease/phosphatase" evidence="2">
    <location>
        <begin position="123"/>
        <end position="325"/>
    </location>
</feature>
<dbReference type="Pfam" id="PF03372">
    <property type="entry name" value="Exo_endo_phos"/>
    <property type="match status" value="1"/>
</dbReference>
<dbReference type="Gene3D" id="3.60.10.10">
    <property type="entry name" value="Endonuclease/exonuclease/phosphatase"/>
    <property type="match status" value="1"/>
</dbReference>
<dbReference type="SUPFAM" id="SSF56219">
    <property type="entry name" value="DNase I-like"/>
    <property type="match status" value="1"/>
</dbReference>
<evidence type="ECO:0000313" key="4">
    <source>
        <dbReference type="Proteomes" id="UP000238164"/>
    </source>
</evidence>
<dbReference type="RefSeq" id="WP_158681225.1">
    <property type="nucleotide sequence ID" value="NZ_BAAAGO010000006.1"/>
</dbReference>
<dbReference type="InterPro" id="IPR036691">
    <property type="entry name" value="Endo/exonu/phosph_ase_sf"/>
</dbReference>
<keyword evidence="1" id="KW-0472">Membrane</keyword>
<evidence type="ECO:0000256" key="1">
    <source>
        <dbReference type="SAM" id="Phobius"/>
    </source>
</evidence>
<gene>
    <name evidence="3" type="ORF">MPLG2_3030</name>
</gene>
<evidence type="ECO:0000259" key="2">
    <source>
        <dbReference type="Pfam" id="PF03372"/>
    </source>
</evidence>
<keyword evidence="1" id="KW-1133">Transmembrane helix</keyword>
<dbReference type="OrthoDB" id="2340043at2"/>
<accession>A0A2N9JJ30</accession>
<dbReference type="AlphaFoldDB" id="A0A2N9JJ30"/>
<sequence length="335" mass="36059">MTSTHRRNPHRRPRGQAWLVVLGVLVAIPAAFATWLRVLPPSSDELAKVASFIPYGLVMWVPAMVLLGTATIRSWRHHRPGRVVLGVLSLLAAAGLTAAAAWEAPAFIPDRRPVVTPPLTVISLNVAGTADPTAVTQAAAGADVVVFVEASEGWRLSLSERFYQWFPHQAPPMRTMDVGSVIFSRYPLRAGDLPPSNSFQLSAAIVDTPQLGPVRVAAVHPCNPYCGDGLWMREAAHLRSWLAGRDLTIPTVVAGDFNSVDDHSTMRDLYADGFRSAANLAGAGFVRTWPANRRIPPLIGIDHILVDGRLTATEFAAFEVPGTDHLGVQAVIAGT</sequence>
<name>A0A2N9JJ30_9ACTN</name>
<keyword evidence="4" id="KW-1185">Reference proteome</keyword>
<organism evidence="3 4">
    <name type="scientific">Micropruina glycogenica</name>
    <dbReference type="NCBI Taxonomy" id="75385"/>
    <lineage>
        <taxon>Bacteria</taxon>
        <taxon>Bacillati</taxon>
        <taxon>Actinomycetota</taxon>
        <taxon>Actinomycetes</taxon>
        <taxon>Propionibacteriales</taxon>
        <taxon>Nocardioidaceae</taxon>
        <taxon>Micropruina</taxon>
    </lineage>
</organism>
<dbReference type="GO" id="GO:0003824">
    <property type="term" value="F:catalytic activity"/>
    <property type="evidence" value="ECO:0007669"/>
    <property type="project" value="InterPro"/>
</dbReference>
<protein>
    <recommendedName>
        <fullName evidence="2">Endonuclease/exonuclease/phosphatase domain-containing protein</fullName>
    </recommendedName>
</protein>
<dbReference type="InterPro" id="IPR005135">
    <property type="entry name" value="Endo/exonuclease/phosphatase"/>
</dbReference>
<feature type="transmembrane region" description="Helical" evidence="1">
    <location>
        <begin position="49"/>
        <end position="71"/>
    </location>
</feature>
<evidence type="ECO:0000313" key="3">
    <source>
        <dbReference type="EMBL" id="SPD88060.1"/>
    </source>
</evidence>
<dbReference type="KEGG" id="mgg:MPLG2_3030"/>
<proteinExistence type="predicted"/>
<keyword evidence="1" id="KW-0812">Transmembrane</keyword>
<reference evidence="3 4" key="1">
    <citation type="submission" date="2018-02" db="EMBL/GenBank/DDBJ databases">
        <authorList>
            <person name="Cohen D.B."/>
            <person name="Kent A.D."/>
        </authorList>
    </citation>
    <scope>NUCLEOTIDE SEQUENCE [LARGE SCALE GENOMIC DNA]</scope>
    <source>
        <strain evidence="3">1</strain>
    </source>
</reference>